<dbReference type="Gramene" id="OB01G45740.1">
    <property type="protein sequence ID" value="OB01G45740.1"/>
    <property type="gene ID" value="OB01G45740"/>
</dbReference>
<evidence type="ECO:0000313" key="2">
    <source>
        <dbReference type="EnsemblPlants" id="OB01G45740.1"/>
    </source>
</evidence>
<dbReference type="Proteomes" id="UP000006038">
    <property type="component" value="Chromosome 1"/>
</dbReference>
<dbReference type="AlphaFoldDB" id="J3L5R8"/>
<dbReference type="EnsemblPlants" id="OB01G45740.1">
    <property type="protein sequence ID" value="OB01G45740.1"/>
    <property type="gene ID" value="OB01G45740"/>
</dbReference>
<reference evidence="2" key="1">
    <citation type="journal article" date="2013" name="Nat. Commun.">
        <title>Whole-genome sequencing of Oryza brachyantha reveals mechanisms underlying Oryza genome evolution.</title>
        <authorList>
            <person name="Chen J."/>
            <person name="Huang Q."/>
            <person name="Gao D."/>
            <person name="Wang J."/>
            <person name="Lang Y."/>
            <person name="Liu T."/>
            <person name="Li B."/>
            <person name="Bai Z."/>
            <person name="Luis Goicoechea J."/>
            <person name="Liang C."/>
            <person name="Chen C."/>
            <person name="Zhang W."/>
            <person name="Sun S."/>
            <person name="Liao Y."/>
            <person name="Zhang X."/>
            <person name="Yang L."/>
            <person name="Song C."/>
            <person name="Wang M."/>
            <person name="Shi J."/>
            <person name="Liu G."/>
            <person name="Liu J."/>
            <person name="Zhou H."/>
            <person name="Zhou W."/>
            <person name="Yu Q."/>
            <person name="An N."/>
            <person name="Chen Y."/>
            <person name="Cai Q."/>
            <person name="Wang B."/>
            <person name="Liu B."/>
            <person name="Min J."/>
            <person name="Huang Y."/>
            <person name="Wu H."/>
            <person name="Li Z."/>
            <person name="Zhang Y."/>
            <person name="Yin Y."/>
            <person name="Song W."/>
            <person name="Jiang J."/>
            <person name="Jackson S.A."/>
            <person name="Wing R.A."/>
            <person name="Wang J."/>
            <person name="Chen M."/>
        </authorList>
    </citation>
    <scope>NUCLEOTIDE SEQUENCE [LARGE SCALE GENOMIC DNA]</scope>
    <source>
        <strain evidence="2">cv. IRGC 101232</strain>
    </source>
</reference>
<proteinExistence type="predicted"/>
<evidence type="ECO:0000256" key="1">
    <source>
        <dbReference type="SAM" id="MobiDB-lite"/>
    </source>
</evidence>
<dbReference type="HOGENOM" id="CLU_2593596_0_0_1"/>
<evidence type="ECO:0000313" key="3">
    <source>
        <dbReference type="Proteomes" id="UP000006038"/>
    </source>
</evidence>
<name>J3L5R8_ORYBR</name>
<organism evidence="2">
    <name type="scientific">Oryza brachyantha</name>
    <name type="common">malo sina</name>
    <dbReference type="NCBI Taxonomy" id="4533"/>
    <lineage>
        <taxon>Eukaryota</taxon>
        <taxon>Viridiplantae</taxon>
        <taxon>Streptophyta</taxon>
        <taxon>Embryophyta</taxon>
        <taxon>Tracheophyta</taxon>
        <taxon>Spermatophyta</taxon>
        <taxon>Magnoliopsida</taxon>
        <taxon>Liliopsida</taxon>
        <taxon>Poales</taxon>
        <taxon>Poaceae</taxon>
        <taxon>BOP clade</taxon>
        <taxon>Oryzoideae</taxon>
        <taxon>Oryzeae</taxon>
        <taxon>Oryzinae</taxon>
        <taxon>Oryza</taxon>
    </lineage>
</organism>
<keyword evidence="3" id="KW-1185">Reference proteome</keyword>
<feature type="region of interest" description="Disordered" evidence="1">
    <location>
        <begin position="1"/>
        <end position="24"/>
    </location>
</feature>
<accession>J3L5R8</accession>
<sequence>MQLCRLSIETTPKGKKKRKGDNDTPELLIPFVTNKTALLTQSRTFLCIITITTSLHVGRLLYHPNFVGNMDAGTQHMPPP</sequence>
<reference evidence="2" key="2">
    <citation type="submission" date="2013-04" db="UniProtKB">
        <authorList>
            <consortium name="EnsemblPlants"/>
        </authorList>
    </citation>
    <scope>IDENTIFICATION</scope>
</reference>
<protein>
    <submittedName>
        <fullName evidence="2">Uncharacterized protein</fullName>
    </submittedName>
</protein>